<feature type="compositionally biased region" description="Basic residues" evidence="1">
    <location>
        <begin position="79"/>
        <end position="96"/>
    </location>
</feature>
<evidence type="ECO:0000256" key="2">
    <source>
        <dbReference type="SAM" id="SignalP"/>
    </source>
</evidence>
<dbReference type="AlphaFoldDB" id="A0A0N5BL46"/>
<keyword evidence="4" id="KW-1185">Reference proteome</keyword>
<sequence>MFSFYINYFNIFIILSILFFKYQALENNAKNEDIQSFNLIQNDLFSRHFINYDSINTFARENSEIKYVKKRQSDEKRKAAPRRHLPRRPSGKTTKAKKSAYREIIPIRLAAKKITPKPSTKPKPVKYAIFISYVIDEINRIRKYFQAPAIKVNSGLTKKAQELADKLLKTKKWKHYKDDKFGVITYFTPNIKKVFFPVDIWTDGWRKIDYKNLEKTVPPVFSQIIWVSSNIIGCAISEQKPKDGALTLCLFYRKGNIKGKYGINIRKPKKNSIIKIDK</sequence>
<feature type="compositionally biased region" description="Basic and acidic residues" evidence="1">
    <location>
        <begin position="69"/>
        <end position="78"/>
    </location>
</feature>
<keyword evidence="2" id="KW-0732">Signal</keyword>
<dbReference type="InterPro" id="IPR035940">
    <property type="entry name" value="CAP_sf"/>
</dbReference>
<proteinExistence type="predicted"/>
<organism evidence="4 5">
    <name type="scientific">Strongyloides papillosus</name>
    <name type="common">Intestinal threadworm</name>
    <dbReference type="NCBI Taxonomy" id="174720"/>
    <lineage>
        <taxon>Eukaryota</taxon>
        <taxon>Metazoa</taxon>
        <taxon>Ecdysozoa</taxon>
        <taxon>Nematoda</taxon>
        <taxon>Chromadorea</taxon>
        <taxon>Rhabditida</taxon>
        <taxon>Tylenchina</taxon>
        <taxon>Panagrolaimomorpha</taxon>
        <taxon>Strongyloidoidea</taxon>
        <taxon>Strongyloididae</taxon>
        <taxon>Strongyloides</taxon>
    </lineage>
</organism>
<dbReference type="Pfam" id="PF00188">
    <property type="entry name" value="CAP"/>
    <property type="match status" value="1"/>
</dbReference>
<dbReference type="Proteomes" id="UP000046392">
    <property type="component" value="Unplaced"/>
</dbReference>
<dbReference type="WBParaSite" id="SPAL_0000664700.1">
    <property type="protein sequence ID" value="SPAL_0000664700.1"/>
    <property type="gene ID" value="SPAL_0000664700"/>
</dbReference>
<evidence type="ECO:0000313" key="4">
    <source>
        <dbReference type="Proteomes" id="UP000046392"/>
    </source>
</evidence>
<accession>A0A0N5BL46</accession>
<evidence type="ECO:0000256" key="1">
    <source>
        <dbReference type="SAM" id="MobiDB-lite"/>
    </source>
</evidence>
<dbReference type="SMART" id="SM00198">
    <property type="entry name" value="SCP"/>
    <property type="match status" value="1"/>
</dbReference>
<feature type="signal peptide" evidence="2">
    <location>
        <begin position="1"/>
        <end position="24"/>
    </location>
</feature>
<dbReference type="SUPFAM" id="SSF55797">
    <property type="entry name" value="PR-1-like"/>
    <property type="match status" value="1"/>
</dbReference>
<name>A0A0N5BL46_STREA</name>
<feature type="region of interest" description="Disordered" evidence="1">
    <location>
        <begin position="69"/>
        <end position="96"/>
    </location>
</feature>
<dbReference type="InterPro" id="IPR014044">
    <property type="entry name" value="CAP_dom"/>
</dbReference>
<dbReference type="Gene3D" id="3.40.33.10">
    <property type="entry name" value="CAP"/>
    <property type="match status" value="1"/>
</dbReference>
<evidence type="ECO:0000259" key="3">
    <source>
        <dbReference type="SMART" id="SM00198"/>
    </source>
</evidence>
<reference evidence="5" key="1">
    <citation type="submission" date="2017-02" db="UniProtKB">
        <authorList>
            <consortium name="WormBaseParasite"/>
        </authorList>
    </citation>
    <scope>IDENTIFICATION</scope>
</reference>
<feature type="chain" id="PRO_5005894678" evidence="2">
    <location>
        <begin position="25"/>
        <end position="278"/>
    </location>
</feature>
<feature type="domain" description="SCP" evidence="3">
    <location>
        <begin position="129"/>
        <end position="259"/>
    </location>
</feature>
<protein>
    <submittedName>
        <fullName evidence="5">SCP domain-containing protein</fullName>
    </submittedName>
</protein>
<evidence type="ECO:0000313" key="5">
    <source>
        <dbReference type="WBParaSite" id="SPAL_0000664700.1"/>
    </source>
</evidence>